<gene>
    <name evidence="2" type="ORF">WN51_14273</name>
</gene>
<dbReference type="GO" id="GO:0003697">
    <property type="term" value="F:single-stranded DNA binding"/>
    <property type="evidence" value="ECO:0007669"/>
    <property type="project" value="TreeGrafter"/>
</dbReference>
<reference evidence="2 3" key="1">
    <citation type="submission" date="2015-07" db="EMBL/GenBank/DDBJ databases">
        <title>The genome of Melipona quadrifasciata.</title>
        <authorList>
            <person name="Pan H."/>
            <person name="Kapheim K."/>
        </authorList>
    </citation>
    <scope>NUCLEOTIDE SEQUENCE [LARGE SCALE GENOMIC DNA]</scope>
    <source>
        <strain evidence="2">0111107301</strain>
        <tissue evidence="2">Whole body</tissue>
    </source>
</reference>
<dbReference type="GO" id="GO:0006303">
    <property type="term" value="P:double-strand break repair via nonhomologous end joining"/>
    <property type="evidence" value="ECO:0007669"/>
    <property type="project" value="TreeGrafter"/>
</dbReference>
<keyword evidence="2" id="KW-0808">Transferase</keyword>
<sequence length="231" mass="26785">MESQKMHLRHVMLHCFKKGNSAKDTADEIFTVYGSGTTTIRTVRNWFKKFGAGNFELKDEDRSGRPATTDTDIIKTVLTENPRYSVREIVDATNIPKTTVHKHLIKIGYRYEVWVPHLLTETGLMLCFSSDPVAEKRPELHVALAVRQKLLQFDWDVLPHPPYSPDLAPSDYYLFLSLKNSLCGKSFKSISETKTHLDEYFTSKLKQFWKEGIMRLPERWKKVIEQNGSYI</sequence>
<dbReference type="PANTHER" id="PTHR46060">
    <property type="entry name" value="MARINER MOS1 TRANSPOSASE-LIKE PROTEIN"/>
    <property type="match status" value="1"/>
</dbReference>
<dbReference type="GO" id="GO:0000729">
    <property type="term" value="P:DNA double-strand break processing"/>
    <property type="evidence" value="ECO:0007669"/>
    <property type="project" value="TreeGrafter"/>
</dbReference>
<dbReference type="GO" id="GO:0042800">
    <property type="term" value="F:histone H3K4 methyltransferase activity"/>
    <property type="evidence" value="ECO:0007669"/>
    <property type="project" value="TreeGrafter"/>
</dbReference>
<dbReference type="STRING" id="166423.A0A0N0U5S3"/>
<dbReference type="GO" id="GO:0044774">
    <property type="term" value="P:mitotic DNA integrity checkpoint signaling"/>
    <property type="evidence" value="ECO:0007669"/>
    <property type="project" value="TreeGrafter"/>
</dbReference>
<accession>A0A0N0U5S3</accession>
<keyword evidence="2" id="KW-0489">Methyltransferase</keyword>
<dbReference type="GO" id="GO:0031297">
    <property type="term" value="P:replication fork processing"/>
    <property type="evidence" value="ECO:0007669"/>
    <property type="project" value="TreeGrafter"/>
</dbReference>
<dbReference type="Gene3D" id="3.30.420.10">
    <property type="entry name" value="Ribonuclease H-like superfamily/Ribonuclease H"/>
    <property type="match status" value="1"/>
</dbReference>
<dbReference type="Gene3D" id="1.10.10.1450">
    <property type="match status" value="1"/>
</dbReference>
<keyword evidence="3" id="KW-1185">Reference proteome</keyword>
<feature type="domain" description="Mos1 transposase HTH" evidence="1">
    <location>
        <begin position="5"/>
        <end position="54"/>
    </location>
</feature>
<dbReference type="InterPro" id="IPR052709">
    <property type="entry name" value="Transposase-MT_Hybrid"/>
</dbReference>
<dbReference type="InterPro" id="IPR036397">
    <property type="entry name" value="RNaseH_sf"/>
</dbReference>
<dbReference type="GO" id="GO:0000014">
    <property type="term" value="F:single-stranded DNA endodeoxyribonuclease activity"/>
    <property type="evidence" value="ECO:0007669"/>
    <property type="project" value="TreeGrafter"/>
</dbReference>
<evidence type="ECO:0000259" key="1">
    <source>
        <dbReference type="Pfam" id="PF17906"/>
    </source>
</evidence>
<dbReference type="OrthoDB" id="10032414at2759"/>
<dbReference type="Proteomes" id="UP000053105">
    <property type="component" value="Unassembled WGS sequence"/>
</dbReference>
<evidence type="ECO:0000313" key="2">
    <source>
        <dbReference type="EMBL" id="KOX75201.1"/>
    </source>
</evidence>
<dbReference type="AlphaFoldDB" id="A0A0N0U5S3"/>
<dbReference type="PANTHER" id="PTHR46060:SF2">
    <property type="entry name" value="HISTONE-LYSINE N-METHYLTRANSFERASE SETMAR"/>
    <property type="match status" value="1"/>
</dbReference>
<dbReference type="GO" id="GO:0046975">
    <property type="term" value="F:histone H3K36 methyltransferase activity"/>
    <property type="evidence" value="ECO:0007669"/>
    <property type="project" value="TreeGrafter"/>
</dbReference>
<dbReference type="EMBL" id="KQ435769">
    <property type="protein sequence ID" value="KOX75201.1"/>
    <property type="molecule type" value="Genomic_DNA"/>
</dbReference>
<dbReference type="GO" id="GO:0044547">
    <property type="term" value="F:DNA topoisomerase binding"/>
    <property type="evidence" value="ECO:0007669"/>
    <property type="project" value="TreeGrafter"/>
</dbReference>
<dbReference type="GO" id="GO:0005634">
    <property type="term" value="C:nucleus"/>
    <property type="evidence" value="ECO:0007669"/>
    <property type="project" value="TreeGrafter"/>
</dbReference>
<evidence type="ECO:0000313" key="3">
    <source>
        <dbReference type="Proteomes" id="UP000053105"/>
    </source>
</evidence>
<proteinExistence type="predicted"/>
<dbReference type="Pfam" id="PF17906">
    <property type="entry name" value="HTH_48"/>
    <property type="match status" value="1"/>
</dbReference>
<dbReference type="GO" id="GO:0003690">
    <property type="term" value="F:double-stranded DNA binding"/>
    <property type="evidence" value="ECO:0007669"/>
    <property type="project" value="TreeGrafter"/>
</dbReference>
<dbReference type="GO" id="GO:0015074">
    <property type="term" value="P:DNA integration"/>
    <property type="evidence" value="ECO:0007669"/>
    <property type="project" value="TreeGrafter"/>
</dbReference>
<dbReference type="GO" id="GO:0035861">
    <property type="term" value="C:site of double-strand break"/>
    <property type="evidence" value="ECO:0007669"/>
    <property type="project" value="TreeGrafter"/>
</dbReference>
<dbReference type="GO" id="GO:0000793">
    <property type="term" value="C:condensed chromosome"/>
    <property type="evidence" value="ECO:0007669"/>
    <property type="project" value="TreeGrafter"/>
</dbReference>
<dbReference type="InterPro" id="IPR041426">
    <property type="entry name" value="Mos1_HTH"/>
</dbReference>
<dbReference type="GO" id="GO:0032259">
    <property type="term" value="P:methylation"/>
    <property type="evidence" value="ECO:0007669"/>
    <property type="project" value="UniProtKB-KW"/>
</dbReference>
<protein>
    <submittedName>
        <fullName evidence="2">Histone-lysine N-methyltransferase SETMAR</fullName>
    </submittedName>
</protein>
<organism evidence="2 3">
    <name type="scientific">Melipona quadrifasciata</name>
    <dbReference type="NCBI Taxonomy" id="166423"/>
    <lineage>
        <taxon>Eukaryota</taxon>
        <taxon>Metazoa</taxon>
        <taxon>Ecdysozoa</taxon>
        <taxon>Arthropoda</taxon>
        <taxon>Hexapoda</taxon>
        <taxon>Insecta</taxon>
        <taxon>Pterygota</taxon>
        <taxon>Neoptera</taxon>
        <taxon>Endopterygota</taxon>
        <taxon>Hymenoptera</taxon>
        <taxon>Apocrita</taxon>
        <taxon>Aculeata</taxon>
        <taxon>Apoidea</taxon>
        <taxon>Anthophila</taxon>
        <taxon>Apidae</taxon>
        <taxon>Melipona</taxon>
    </lineage>
</organism>
<name>A0A0N0U5S3_9HYME</name>